<feature type="compositionally biased region" description="Basic and acidic residues" evidence="1">
    <location>
        <begin position="262"/>
        <end position="286"/>
    </location>
</feature>
<proteinExistence type="predicted"/>
<name>A0A395N1G0_9HYPO</name>
<evidence type="ECO:0000256" key="1">
    <source>
        <dbReference type="SAM" id="MobiDB-lite"/>
    </source>
</evidence>
<gene>
    <name evidence="3" type="ORF">FIE12Z_1959</name>
</gene>
<keyword evidence="2" id="KW-0472">Membrane</keyword>
<comment type="caution">
    <text evidence="3">The sequence shown here is derived from an EMBL/GenBank/DDBJ whole genome shotgun (WGS) entry which is preliminary data.</text>
</comment>
<keyword evidence="2" id="KW-0812">Transmembrane</keyword>
<keyword evidence="4" id="KW-1185">Reference proteome</keyword>
<organism evidence="3 4">
    <name type="scientific">Fusarium flagelliforme</name>
    <dbReference type="NCBI Taxonomy" id="2675880"/>
    <lineage>
        <taxon>Eukaryota</taxon>
        <taxon>Fungi</taxon>
        <taxon>Dikarya</taxon>
        <taxon>Ascomycota</taxon>
        <taxon>Pezizomycotina</taxon>
        <taxon>Sordariomycetes</taxon>
        <taxon>Hypocreomycetidae</taxon>
        <taxon>Hypocreales</taxon>
        <taxon>Nectriaceae</taxon>
        <taxon>Fusarium</taxon>
        <taxon>Fusarium incarnatum-equiseti species complex</taxon>
    </lineage>
</organism>
<evidence type="ECO:0000313" key="4">
    <source>
        <dbReference type="Proteomes" id="UP000265631"/>
    </source>
</evidence>
<feature type="transmembrane region" description="Helical" evidence="2">
    <location>
        <begin position="41"/>
        <end position="63"/>
    </location>
</feature>
<evidence type="ECO:0000313" key="3">
    <source>
        <dbReference type="EMBL" id="RFN53787.1"/>
    </source>
</evidence>
<dbReference type="Proteomes" id="UP000265631">
    <property type="component" value="Unassembled WGS sequence"/>
</dbReference>
<dbReference type="EMBL" id="PXXK01000037">
    <property type="protein sequence ID" value="RFN53787.1"/>
    <property type="molecule type" value="Genomic_DNA"/>
</dbReference>
<dbReference type="AlphaFoldDB" id="A0A395N1G0"/>
<reference evidence="3 4" key="1">
    <citation type="journal article" date="2018" name="PLoS Pathog.">
        <title>Evolution of structural diversity of trichothecenes, a family of toxins produced by plant pathogenic and entomopathogenic fungi.</title>
        <authorList>
            <person name="Proctor R.H."/>
            <person name="McCormick S.P."/>
            <person name="Kim H.S."/>
            <person name="Cardoza R.E."/>
            <person name="Stanley A.M."/>
            <person name="Lindo L."/>
            <person name="Kelly A."/>
            <person name="Brown D.W."/>
            <person name="Lee T."/>
            <person name="Vaughan M.M."/>
            <person name="Alexander N.J."/>
            <person name="Busman M."/>
            <person name="Gutierrez S."/>
        </authorList>
    </citation>
    <scope>NUCLEOTIDE SEQUENCE [LARGE SCALE GENOMIC DNA]</scope>
    <source>
        <strain evidence="3 4">NRRL 13405</strain>
    </source>
</reference>
<sequence>MAPSTPPLSFANMTALMTVGNKSHLESTDPWSIKEDRRAGIFAWVIIGIILNAFVILVICDLIKKYQTGELQEEMKTLDRLIRHLVTLPCRFFAKDNIMPIWYSITNKFQPLEKQRRWKTKEELEKEAKEEEEVKAGIKKPLNSEDSIARLGGGWPPRNRRGSSNRKGRSLELQRLPRIAKLSEENIGLPRMGGRPHSFRIPEIVPSRLSGDVFQLTAVPISGSGADSPSQVTVIFKAESSRDQRRPSACSQAESSMVVETGGEKKSSVENDTGEKKETNSVKDVEVVDEASARDGGSSSREKAGEPSDAQRD</sequence>
<feature type="compositionally biased region" description="Basic and acidic residues" evidence="1">
    <location>
        <begin position="300"/>
        <end position="313"/>
    </location>
</feature>
<evidence type="ECO:0000256" key="2">
    <source>
        <dbReference type="SAM" id="Phobius"/>
    </source>
</evidence>
<accession>A0A395N1G0</accession>
<feature type="compositionally biased region" description="Basic residues" evidence="1">
    <location>
        <begin position="158"/>
        <end position="168"/>
    </location>
</feature>
<feature type="region of interest" description="Disordered" evidence="1">
    <location>
        <begin position="239"/>
        <end position="313"/>
    </location>
</feature>
<dbReference type="OrthoDB" id="5089074at2759"/>
<feature type="region of interest" description="Disordered" evidence="1">
    <location>
        <begin position="147"/>
        <end position="174"/>
    </location>
</feature>
<keyword evidence="2" id="KW-1133">Transmembrane helix</keyword>
<protein>
    <submittedName>
        <fullName evidence="3">Uncharacterized protein</fullName>
    </submittedName>
</protein>